<dbReference type="RefSeq" id="WP_277944798.1">
    <property type="nucleotide sequence ID" value="NZ_JANFMO010000059.1"/>
</dbReference>
<dbReference type="PROSITE" id="PS50011">
    <property type="entry name" value="PROTEIN_KINASE_DOM"/>
    <property type="match status" value="1"/>
</dbReference>
<dbReference type="InterPro" id="IPR011009">
    <property type="entry name" value="Kinase-like_dom_sf"/>
</dbReference>
<proteinExistence type="predicted"/>
<dbReference type="InterPro" id="IPR000719">
    <property type="entry name" value="Prot_kinase_dom"/>
</dbReference>
<dbReference type="EMBL" id="JANFMP010000060">
    <property type="protein sequence ID" value="MDG4528058.1"/>
    <property type="molecule type" value="Genomic_DNA"/>
</dbReference>
<keyword evidence="1" id="KW-0067">ATP-binding</keyword>
<sequence length="406" mass="48228">MMSIVDEEMTAEFSNKLKSIEIDFLEMFSKGFQSDYQYLYESNFGERLSLLLSSIHYHVNLLLREMNSRIKQKNFYFLAESSRELLTCIDIVNRLLNVSELKNSGFIIDRDYGEIFDNCKEFLMEYRGSSIPTDMGQVEVKYELPIFFIGDIINKKSGTVESSFKLFPIGEGSYAQVFKYFDDFYDKYFAVKRAKTDLDAKELERFYKEYEVMKSINSPYVLEVYRLDKTKNEYYMEFADFSLYDYILKNNQKLSFIARRKICLQIIKAFEVFDRIGLLHRDISPKNVLLKKYQEEVVVKIADFGLVKTVDSQLTSLETEVRGYFNDISGLTTEGFKNYSKQYEYYALSKLIYFVLTGRFKNMNRFDFSKLKEFMEKGLHANHNYRYKTIGELKNAFLEIQEEWKF</sequence>
<feature type="domain" description="Protein kinase" evidence="2">
    <location>
        <begin position="163"/>
        <end position="406"/>
    </location>
</feature>
<dbReference type="CDD" id="cd00180">
    <property type="entry name" value="PKc"/>
    <property type="match status" value="1"/>
</dbReference>
<dbReference type="PANTHER" id="PTHR44167:SF24">
    <property type="entry name" value="SERINE_THREONINE-PROTEIN KINASE CHK2"/>
    <property type="match status" value="1"/>
</dbReference>
<dbReference type="PROSITE" id="PS00107">
    <property type="entry name" value="PROTEIN_KINASE_ATP"/>
    <property type="match status" value="1"/>
</dbReference>
<name>A0A9X4RWQ7_STRSU</name>
<dbReference type="Gene3D" id="1.10.510.10">
    <property type="entry name" value="Transferase(Phosphotransferase) domain 1"/>
    <property type="match status" value="1"/>
</dbReference>
<dbReference type="PROSITE" id="PS00109">
    <property type="entry name" value="PROTEIN_KINASE_TYR"/>
    <property type="match status" value="1"/>
</dbReference>
<dbReference type="GO" id="GO:0005524">
    <property type="term" value="F:ATP binding"/>
    <property type="evidence" value="ECO:0007669"/>
    <property type="project" value="UniProtKB-UniRule"/>
</dbReference>
<organism evidence="3 4">
    <name type="scientific">Streptococcus suis</name>
    <dbReference type="NCBI Taxonomy" id="1307"/>
    <lineage>
        <taxon>Bacteria</taxon>
        <taxon>Bacillati</taxon>
        <taxon>Bacillota</taxon>
        <taxon>Bacilli</taxon>
        <taxon>Lactobacillales</taxon>
        <taxon>Streptococcaceae</taxon>
        <taxon>Streptococcus</taxon>
    </lineage>
</organism>
<gene>
    <name evidence="3" type="ORF">NOL13_11890</name>
</gene>
<evidence type="ECO:0000313" key="3">
    <source>
        <dbReference type="EMBL" id="MDG4528058.1"/>
    </source>
</evidence>
<dbReference type="PANTHER" id="PTHR44167">
    <property type="entry name" value="OVARIAN-SPECIFIC SERINE/THREONINE-PROTEIN KINASE LOK-RELATED"/>
    <property type="match status" value="1"/>
</dbReference>
<dbReference type="InterPro" id="IPR008266">
    <property type="entry name" value="Tyr_kinase_AS"/>
</dbReference>
<dbReference type="GO" id="GO:0004674">
    <property type="term" value="F:protein serine/threonine kinase activity"/>
    <property type="evidence" value="ECO:0007669"/>
    <property type="project" value="TreeGrafter"/>
</dbReference>
<reference evidence="3" key="1">
    <citation type="submission" date="2022-07" db="EMBL/GenBank/DDBJ databases">
        <title>Whole Genome Sequencing of Streptococcus suis.</title>
        <authorList>
            <person name="Dai X."/>
            <person name="Huang J."/>
            <person name="Wang L."/>
        </authorList>
    </citation>
    <scope>NUCLEOTIDE SEQUENCE</scope>
    <source>
        <strain evidence="3">XNB2</strain>
    </source>
</reference>
<dbReference type="Proteomes" id="UP001152875">
    <property type="component" value="Unassembled WGS sequence"/>
</dbReference>
<keyword evidence="1" id="KW-0547">Nucleotide-binding</keyword>
<accession>A0A9X4RWQ7</accession>
<evidence type="ECO:0000313" key="4">
    <source>
        <dbReference type="Proteomes" id="UP001152875"/>
    </source>
</evidence>
<dbReference type="InterPro" id="IPR017441">
    <property type="entry name" value="Protein_kinase_ATP_BS"/>
</dbReference>
<evidence type="ECO:0000256" key="1">
    <source>
        <dbReference type="PROSITE-ProRule" id="PRU10141"/>
    </source>
</evidence>
<feature type="binding site" evidence="1">
    <location>
        <position position="192"/>
    </location>
    <ligand>
        <name>ATP</name>
        <dbReference type="ChEBI" id="CHEBI:30616"/>
    </ligand>
</feature>
<dbReference type="SUPFAM" id="SSF56112">
    <property type="entry name" value="Protein kinase-like (PK-like)"/>
    <property type="match status" value="1"/>
</dbReference>
<dbReference type="Pfam" id="PF00069">
    <property type="entry name" value="Pkinase"/>
    <property type="match status" value="1"/>
</dbReference>
<comment type="caution">
    <text evidence="3">The sequence shown here is derived from an EMBL/GenBank/DDBJ whole genome shotgun (WGS) entry which is preliminary data.</text>
</comment>
<dbReference type="AlphaFoldDB" id="A0A9X4RWQ7"/>
<keyword evidence="3" id="KW-0418">Kinase</keyword>
<protein>
    <submittedName>
        <fullName evidence="3">Protein kinase family protein</fullName>
    </submittedName>
</protein>
<evidence type="ECO:0000259" key="2">
    <source>
        <dbReference type="PROSITE" id="PS50011"/>
    </source>
</evidence>
<keyword evidence="3" id="KW-0808">Transferase</keyword>